<dbReference type="PANTHER" id="PTHR11732">
    <property type="entry name" value="ALDO/KETO REDUCTASE"/>
    <property type="match status" value="1"/>
</dbReference>
<evidence type="ECO:0000256" key="6">
    <source>
        <dbReference type="PIRSR" id="PIRSR000097-3"/>
    </source>
</evidence>
<dbReference type="Proteomes" id="UP000005408">
    <property type="component" value="Unassembled WGS sequence"/>
</dbReference>
<dbReference type="Gene3D" id="3.20.20.100">
    <property type="entry name" value="NADP-dependent oxidoreductase domain"/>
    <property type="match status" value="1"/>
</dbReference>
<dbReference type="EnsemblMetazoa" id="G4317.11">
    <property type="protein sequence ID" value="G4317.11:cds"/>
    <property type="gene ID" value="G4317"/>
</dbReference>
<feature type="binding site" evidence="5">
    <location>
        <position position="118"/>
    </location>
    <ligand>
        <name>substrate</name>
    </ligand>
</feature>
<dbReference type="PROSITE" id="PS00798">
    <property type="entry name" value="ALDOKETO_REDUCTASE_1"/>
    <property type="match status" value="1"/>
</dbReference>
<dbReference type="PIRSF" id="PIRSF000097">
    <property type="entry name" value="AKR"/>
    <property type="match status" value="1"/>
</dbReference>
<dbReference type="InterPro" id="IPR023210">
    <property type="entry name" value="NADP_OxRdtase_dom"/>
</dbReference>
<dbReference type="InterPro" id="IPR018170">
    <property type="entry name" value="Aldo/ket_reductase_CS"/>
</dbReference>
<dbReference type="EnsemblMetazoa" id="G4317.7">
    <property type="protein sequence ID" value="G4317.7:cds"/>
    <property type="gene ID" value="G4317"/>
</dbReference>
<name>A0A8W8N229_MAGGI</name>
<dbReference type="OMA" id="CASDYKN"/>
<feature type="active site" description="Proton donor" evidence="4">
    <location>
        <position position="56"/>
    </location>
</feature>
<evidence type="ECO:0000256" key="3">
    <source>
        <dbReference type="ARBA" id="ARBA00023002"/>
    </source>
</evidence>
<protein>
    <recommendedName>
        <fullName evidence="7">NADP-dependent oxidoreductase domain-containing protein</fullName>
    </recommendedName>
</protein>
<keyword evidence="9" id="KW-1185">Reference proteome</keyword>
<reference evidence="8" key="1">
    <citation type="submission" date="2022-08" db="UniProtKB">
        <authorList>
            <consortium name="EnsemblMetazoa"/>
        </authorList>
    </citation>
    <scope>IDENTIFICATION</scope>
    <source>
        <strain evidence="8">05x7-T-G4-1.051#20</strain>
    </source>
</reference>
<dbReference type="Pfam" id="PF00248">
    <property type="entry name" value="Aldo_ket_red"/>
    <property type="match status" value="1"/>
</dbReference>
<comment type="similarity">
    <text evidence="1">Belongs to the aldo/keto reductase family.</text>
</comment>
<keyword evidence="2" id="KW-0521">NADP</keyword>
<dbReference type="FunFam" id="3.20.20.100:FF:000006">
    <property type="entry name" value="Aldo-keto reductase family 1 member A1"/>
    <property type="match status" value="1"/>
</dbReference>
<dbReference type="InterPro" id="IPR036812">
    <property type="entry name" value="NAD(P)_OxRdtase_dom_sf"/>
</dbReference>
<evidence type="ECO:0000256" key="5">
    <source>
        <dbReference type="PIRSR" id="PIRSR000097-2"/>
    </source>
</evidence>
<sequence length="319" mass="36202">MATDDQNQIRLKLNKGSIPALGFGTYAPGESEDDVYKAVQVAIKAGYRHLDCAAIYRNERAVGQAIKKTIVEDKVTREDLFIVSKLWNTCHKPDLVRASLKKSLEDLGLQYLDLYLIHWPIGLKEGGDFIPKDEKGNVLFSDVDFVDTWQAMEDCVDEGLVKYIGLSNFNSEQIQRILDVARIKPVINQVECHIYLSQEKLIEFCKSKGIIVTAYSPFASPGHKKMPYTPCMEEPTIVEIAKSKGKKPSQVIIRFLLQRGLAVIPKSVSPNKIIENFQVFDFELGDDEMKKILALNKNHRTNTEDIALTHKYYPFSIEF</sequence>
<dbReference type="PROSITE" id="PS00062">
    <property type="entry name" value="ALDOKETO_REDUCTASE_2"/>
    <property type="match status" value="1"/>
</dbReference>
<evidence type="ECO:0000256" key="2">
    <source>
        <dbReference type="ARBA" id="ARBA00022857"/>
    </source>
</evidence>
<feature type="domain" description="NADP-dependent oxidoreductase" evidence="7">
    <location>
        <begin position="21"/>
        <end position="296"/>
    </location>
</feature>
<evidence type="ECO:0000256" key="1">
    <source>
        <dbReference type="ARBA" id="ARBA00007905"/>
    </source>
</evidence>
<evidence type="ECO:0000259" key="7">
    <source>
        <dbReference type="Pfam" id="PF00248"/>
    </source>
</evidence>
<dbReference type="PRINTS" id="PR00069">
    <property type="entry name" value="ALDKETRDTASE"/>
</dbReference>
<feature type="site" description="Lowers pKa of active site Tyr" evidence="6">
    <location>
        <position position="85"/>
    </location>
</feature>
<evidence type="ECO:0000313" key="9">
    <source>
        <dbReference type="Proteomes" id="UP000005408"/>
    </source>
</evidence>
<dbReference type="AlphaFoldDB" id="A0A8W8N229"/>
<proteinExistence type="inferred from homology"/>
<keyword evidence="3" id="KW-0560">Oxidoreductase</keyword>
<dbReference type="EnsemblMetazoa" id="G4317.4">
    <property type="protein sequence ID" value="G4317.4:cds"/>
    <property type="gene ID" value="G4317"/>
</dbReference>
<evidence type="ECO:0000256" key="4">
    <source>
        <dbReference type="PIRSR" id="PIRSR000097-1"/>
    </source>
</evidence>
<dbReference type="GO" id="GO:0016491">
    <property type="term" value="F:oxidoreductase activity"/>
    <property type="evidence" value="ECO:0007669"/>
    <property type="project" value="UniProtKB-KW"/>
</dbReference>
<evidence type="ECO:0000313" key="8">
    <source>
        <dbReference type="EnsemblMetazoa" id="G4317.7:cds"/>
    </source>
</evidence>
<accession>A0A8W8N229</accession>
<dbReference type="SUPFAM" id="SSF51430">
    <property type="entry name" value="NAD(P)-linked oxidoreductase"/>
    <property type="match status" value="1"/>
</dbReference>
<organism evidence="8 9">
    <name type="scientific">Magallana gigas</name>
    <name type="common">Pacific oyster</name>
    <name type="synonym">Crassostrea gigas</name>
    <dbReference type="NCBI Taxonomy" id="29159"/>
    <lineage>
        <taxon>Eukaryota</taxon>
        <taxon>Metazoa</taxon>
        <taxon>Spiralia</taxon>
        <taxon>Lophotrochozoa</taxon>
        <taxon>Mollusca</taxon>
        <taxon>Bivalvia</taxon>
        <taxon>Autobranchia</taxon>
        <taxon>Pteriomorphia</taxon>
        <taxon>Ostreida</taxon>
        <taxon>Ostreoidea</taxon>
        <taxon>Ostreidae</taxon>
        <taxon>Magallana</taxon>
    </lineage>
</organism>
<dbReference type="InterPro" id="IPR020471">
    <property type="entry name" value="AKR"/>
</dbReference>
<dbReference type="OrthoDB" id="416253at2759"/>
<dbReference type="EnsemblMetazoa" id="G4317.3">
    <property type="protein sequence ID" value="G4317.3:cds"/>
    <property type="gene ID" value="G4317"/>
</dbReference>
<dbReference type="EnsemblMetazoa" id="G4317.8">
    <property type="protein sequence ID" value="G4317.8:cds"/>
    <property type="gene ID" value="G4317"/>
</dbReference>